<dbReference type="SUPFAM" id="SSF56059">
    <property type="entry name" value="Glutathione synthetase ATP-binding domain-like"/>
    <property type="match status" value="1"/>
</dbReference>
<dbReference type="Gene3D" id="3.30.470.20">
    <property type="entry name" value="ATP-grasp fold, B domain"/>
    <property type="match status" value="1"/>
</dbReference>
<dbReference type="Proteomes" id="UP001142610">
    <property type="component" value="Unassembled WGS sequence"/>
</dbReference>
<comment type="function">
    <text evidence="5">Catalyzes the ATP-dependent conversion of 5-aminoimidazole ribonucleotide (AIR) and HCO(3)(-) to N5-carboxyaminoimidazole ribonucleotide (N5-CAIR).</text>
</comment>
<dbReference type="GO" id="GO:0006189">
    <property type="term" value="P:'de novo' IMP biosynthetic process"/>
    <property type="evidence" value="ECO:0007669"/>
    <property type="project" value="UniProtKB-UniRule"/>
</dbReference>
<dbReference type="GO" id="GO:0005829">
    <property type="term" value="C:cytosol"/>
    <property type="evidence" value="ECO:0007669"/>
    <property type="project" value="TreeGrafter"/>
</dbReference>
<dbReference type="Gene3D" id="3.30.1490.20">
    <property type="entry name" value="ATP-grasp fold, A domain"/>
    <property type="match status" value="1"/>
</dbReference>
<dbReference type="NCBIfam" id="NF004676">
    <property type="entry name" value="PRK06019.1-2"/>
    <property type="match status" value="1"/>
</dbReference>
<dbReference type="NCBIfam" id="NF004679">
    <property type="entry name" value="PRK06019.1-5"/>
    <property type="match status" value="1"/>
</dbReference>
<comment type="subunit">
    <text evidence="5 6">Homodimer.</text>
</comment>
<dbReference type="EC" id="6.3.4.18" evidence="5 6"/>
<evidence type="ECO:0000259" key="7">
    <source>
        <dbReference type="PROSITE" id="PS50975"/>
    </source>
</evidence>
<feature type="binding site" evidence="5">
    <location>
        <position position="210"/>
    </location>
    <ligand>
        <name>ATP</name>
        <dbReference type="ChEBI" id="CHEBI:30616"/>
    </ligand>
</feature>
<comment type="caution">
    <text evidence="8">The sequence shown here is derived from an EMBL/GenBank/DDBJ whole genome shotgun (WGS) entry which is preliminary data.</text>
</comment>
<dbReference type="Pfam" id="PF22660">
    <property type="entry name" value="RS_preATP-grasp-like"/>
    <property type="match status" value="1"/>
</dbReference>
<comment type="caution">
    <text evidence="5">Lacks conserved residue(s) required for the propagation of feature annotation.</text>
</comment>
<feature type="binding site" evidence="5">
    <location>
        <position position="144"/>
    </location>
    <ligand>
        <name>ATP</name>
        <dbReference type="ChEBI" id="CHEBI:30616"/>
    </ligand>
</feature>
<comment type="function">
    <text evidence="6">Catalyzes the ATP-dependent conversion of 5-aminoimidazole ribonucleotide (AIR) and HCO(3)- to N5-carboxyaminoimidazole ribonucleotide (N5-CAIR).</text>
</comment>
<accession>A0A9X2LBB0</accession>
<keyword evidence="9" id="KW-1185">Reference proteome</keyword>
<dbReference type="InterPro" id="IPR013815">
    <property type="entry name" value="ATP_grasp_subdomain_1"/>
</dbReference>
<dbReference type="InterPro" id="IPR016185">
    <property type="entry name" value="PreATP-grasp_dom_sf"/>
</dbReference>
<dbReference type="GO" id="GO:0005524">
    <property type="term" value="F:ATP binding"/>
    <property type="evidence" value="ECO:0007669"/>
    <property type="project" value="UniProtKB-UniRule"/>
</dbReference>
<dbReference type="GO" id="GO:0046872">
    <property type="term" value="F:metal ion binding"/>
    <property type="evidence" value="ECO:0007669"/>
    <property type="project" value="InterPro"/>
</dbReference>
<keyword evidence="4 5" id="KW-0067">ATP-binding</keyword>
<evidence type="ECO:0000256" key="1">
    <source>
        <dbReference type="ARBA" id="ARBA00022598"/>
    </source>
</evidence>
<dbReference type="SUPFAM" id="SSF52440">
    <property type="entry name" value="PreATP-grasp domain"/>
    <property type="match status" value="1"/>
</dbReference>
<evidence type="ECO:0000256" key="2">
    <source>
        <dbReference type="ARBA" id="ARBA00022741"/>
    </source>
</evidence>
<feature type="binding site" evidence="5">
    <location>
        <begin position="149"/>
        <end position="155"/>
    </location>
    <ligand>
        <name>ATP</name>
        <dbReference type="ChEBI" id="CHEBI:30616"/>
    </ligand>
</feature>
<dbReference type="EMBL" id="JANIBC010000022">
    <property type="protein sequence ID" value="MCQ8186578.1"/>
    <property type="molecule type" value="Genomic_DNA"/>
</dbReference>
<dbReference type="RefSeq" id="WP_256620533.1">
    <property type="nucleotide sequence ID" value="NZ_JANIBC010000022.1"/>
</dbReference>
<gene>
    <name evidence="5 6" type="primary">purK</name>
    <name evidence="8" type="ORF">NOG11_14440</name>
</gene>
<dbReference type="PANTHER" id="PTHR11609:SF5">
    <property type="entry name" value="PHOSPHORIBOSYLAMINOIMIDAZOLE CARBOXYLASE"/>
    <property type="match status" value="1"/>
</dbReference>
<organism evidence="8 9">
    <name type="scientific">Parvularcula maris</name>
    <dbReference type="NCBI Taxonomy" id="2965077"/>
    <lineage>
        <taxon>Bacteria</taxon>
        <taxon>Pseudomonadati</taxon>
        <taxon>Pseudomonadota</taxon>
        <taxon>Alphaproteobacteria</taxon>
        <taxon>Parvularculales</taxon>
        <taxon>Parvularculaceae</taxon>
        <taxon>Parvularcula</taxon>
    </lineage>
</organism>
<dbReference type="HAMAP" id="MF_01928">
    <property type="entry name" value="PurK"/>
    <property type="match status" value="1"/>
</dbReference>
<evidence type="ECO:0000256" key="3">
    <source>
        <dbReference type="ARBA" id="ARBA00022755"/>
    </source>
</evidence>
<evidence type="ECO:0000313" key="9">
    <source>
        <dbReference type="Proteomes" id="UP001142610"/>
    </source>
</evidence>
<name>A0A9X2LBB0_9PROT</name>
<reference evidence="8" key="1">
    <citation type="submission" date="2022-07" db="EMBL/GenBank/DDBJ databases">
        <title>Parvularcula maris sp. nov., an algicidal bacterium isolated from seawater.</title>
        <authorList>
            <person name="Li F."/>
        </authorList>
    </citation>
    <scope>NUCLEOTIDE SEQUENCE</scope>
    <source>
        <strain evidence="8">BGMRC 0090</strain>
    </source>
</reference>
<comment type="pathway">
    <text evidence="5 6">Purine metabolism; IMP biosynthesis via de novo pathway; 5-amino-1-(5-phospho-D-ribosyl)imidazole-4-carboxylate from 5-amino-1-(5-phospho-D-ribosyl)imidazole (N5-CAIR route): step 1/2.</text>
</comment>
<dbReference type="InterPro" id="IPR011761">
    <property type="entry name" value="ATP-grasp"/>
</dbReference>
<evidence type="ECO:0000256" key="6">
    <source>
        <dbReference type="RuleBase" id="RU361200"/>
    </source>
</evidence>
<dbReference type="Pfam" id="PF17769">
    <property type="entry name" value="PurK_C"/>
    <property type="match status" value="1"/>
</dbReference>
<evidence type="ECO:0000256" key="5">
    <source>
        <dbReference type="HAMAP-Rule" id="MF_01928"/>
    </source>
</evidence>
<keyword evidence="1 5" id="KW-0436">Ligase</keyword>
<evidence type="ECO:0000256" key="4">
    <source>
        <dbReference type="ARBA" id="ARBA00022840"/>
    </source>
</evidence>
<dbReference type="GO" id="GO:0034028">
    <property type="term" value="F:5-(carboxyamino)imidazole ribonucleotide synthase activity"/>
    <property type="evidence" value="ECO:0007669"/>
    <property type="project" value="UniProtKB-UniRule"/>
</dbReference>
<dbReference type="InterPro" id="IPR054350">
    <property type="entry name" value="PurT/PurK_preATP-grasp"/>
</dbReference>
<dbReference type="InterPro" id="IPR003135">
    <property type="entry name" value="ATP-grasp_carboxylate-amine"/>
</dbReference>
<proteinExistence type="inferred from homology"/>
<evidence type="ECO:0000313" key="8">
    <source>
        <dbReference type="EMBL" id="MCQ8186578.1"/>
    </source>
</evidence>
<dbReference type="InterPro" id="IPR005875">
    <property type="entry name" value="PurK"/>
</dbReference>
<dbReference type="PROSITE" id="PS50975">
    <property type="entry name" value="ATP_GRASP"/>
    <property type="match status" value="1"/>
</dbReference>
<comment type="similarity">
    <text evidence="5 6">Belongs to the PurK/PurT family.</text>
</comment>
<dbReference type="FunFam" id="3.30.1490.20:FF:000015">
    <property type="entry name" value="N5-carboxyaminoimidazole ribonucleotide synthase"/>
    <property type="match status" value="1"/>
</dbReference>
<dbReference type="NCBIfam" id="TIGR01161">
    <property type="entry name" value="purK"/>
    <property type="match status" value="1"/>
</dbReference>
<comment type="catalytic activity">
    <reaction evidence="5 6">
        <text>5-amino-1-(5-phospho-beta-D-ribosyl)imidazole + hydrogencarbonate + ATP = 5-carboxyamino-1-(5-phospho-D-ribosyl)imidazole + ADP + phosphate + 2 H(+)</text>
        <dbReference type="Rhea" id="RHEA:19317"/>
        <dbReference type="ChEBI" id="CHEBI:15378"/>
        <dbReference type="ChEBI" id="CHEBI:17544"/>
        <dbReference type="ChEBI" id="CHEBI:30616"/>
        <dbReference type="ChEBI" id="CHEBI:43474"/>
        <dbReference type="ChEBI" id="CHEBI:58730"/>
        <dbReference type="ChEBI" id="CHEBI:137981"/>
        <dbReference type="ChEBI" id="CHEBI:456216"/>
        <dbReference type="EC" id="6.3.4.18"/>
    </reaction>
</comment>
<dbReference type="Pfam" id="PF02222">
    <property type="entry name" value="ATP-grasp"/>
    <property type="match status" value="1"/>
</dbReference>
<feature type="binding site" evidence="5">
    <location>
        <begin position="263"/>
        <end position="264"/>
    </location>
    <ligand>
        <name>ATP</name>
        <dbReference type="ChEBI" id="CHEBI:30616"/>
    </ligand>
</feature>
<dbReference type="InterPro" id="IPR011054">
    <property type="entry name" value="Rudment_hybrid_motif"/>
</dbReference>
<feature type="binding site" evidence="5">
    <location>
        <position position="187"/>
    </location>
    <ligand>
        <name>ATP</name>
        <dbReference type="ChEBI" id="CHEBI:30616"/>
    </ligand>
</feature>
<sequence length="351" mass="37587">MLPPGSTVGILGVGQLGRMLASAATKLGFHAAAYGPGAVRSPAGMAAKPFEGDYLDVDAVTTFAKRCDVVTYEFENVPAETAAAVAASGTPLAPNAEALAASQERLREKTLFRDLGIGTVPFWQVDSADDLRTALAEAGPSIAKTRRFGYDGKGQARLTGSEDADAVWRELGEAPLLLEGFASFEREVSLIAARARSGDIAFFDLCENHHEGGILARSMIPAQADDRLVQQARQASKAILERLNYVGVLTVEFFVTKDGLLANEMAPRVHNSGHHTLEACSVSQFEQHIRAVTGWPLRPAATLRPSELLNLIGDQVNGWEKLVAEPGTDLTLYGKAEARPGRKMGHMVRPL</sequence>
<dbReference type="PANTHER" id="PTHR11609">
    <property type="entry name" value="PURINE BIOSYNTHESIS PROTEIN 6/7, PUR6/7"/>
    <property type="match status" value="1"/>
</dbReference>
<dbReference type="SUPFAM" id="SSF51246">
    <property type="entry name" value="Rudiment single hybrid motif"/>
    <property type="match status" value="1"/>
</dbReference>
<keyword evidence="3 5" id="KW-0658">Purine biosynthesis</keyword>
<feature type="domain" description="ATP-grasp" evidence="7">
    <location>
        <begin position="109"/>
        <end position="293"/>
    </location>
</feature>
<keyword evidence="2 5" id="KW-0547">Nucleotide-binding</keyword>
<dbReference type="Gene3D" id="3.40.50.20">
    <property type="match status" value="1"/>
</dbReference>
<dbReference type="InterPro" id="IPR040686">
    <property type="entry name" value="PurK_C"/>
</dbReference>
<feature type="binding site" evidence="5">
    <location>
        <position position="105"/>
    </location>
    <ligand>
        <name>ATP</name>
        <dbReference type="ChEBI" id="CHEBI:30616"/>
    </ligand>
</feature>
<protein>
    <recommendedName>
        <fullName evidence="5 6">N5-carboxyaminoimidazole ribonucleotide synthase</fullName>
        <shortName evidence="5 6">N5-CAIR synthase</shortName>
        <ecNumber evidence="5 6">6.3.4.18</ecNumber>
    </recommendedName>
    <alternativeName>
        <fullName evidence="5 6">5-(carboxyamino)imidazole ribonucleotide synthetase</fullName>
    </alternativeName>
</protein>
<dbReference type="AlphaFoldDB" id="A0A9X2LBB0"/>
<dbReference type="GO" id="GO:0004638">
    <property type="term" value="F:phosphoribosylaminoimidazole carboxylase activity"/>
    <property type="evidence" value="ECO:0007669"/>
    <property type="project" value="InterPro"/>
</dbReference>